<dbReference type="Proteomes" id="UP001167831">
    <property type="component" value="Unassembled WGS sequence"/>
</dbReference>
<dbReference type="GO" id="GO:0016787">
    <property type="term" value="F:hydrolase activity"/>
    <property type="evidence" value="ECO:0007669"/>
    <property type="project" value="UniProtKB-KW"/>
</dbReference>
<keyword evidence="3" id="KW-0378">Hydrolase</keyword>
<protein>
    <submittedName>
        <fullName evidence="7">Endonuclease</fullName>
    </submittedName>
</protein>
<feature type="compositionally biased region" description="Acidic residues" evidence="4">
    <location>
        <begin position="288"/>
        <end position="298"/>
    </location>
</feature>
<dbReference type="EMBL" id="JAUEIE010000008">
    <property type="protein sequence ID" value="MDN0023120.1"/>
    <property type="molecule type" value="Genomic_DNA"/>
</dbReference>
<dbReference type="GO" id="GO:0004519">
    <property type="term" value="F:endonuclease activity"/>
    <property type="evidence" value="ECO:0007669"/>
    <property type="project" value="UniProtKB-KW"/>
</dbReference>
<sequence>MNIRKRNIVFAAAMFMLVRMFAQGPGNSGTYYRQADGKKGSELKTALWSVIKDHTQRSYNQLWEDFKTTDKRSDGKVWDMYSSITNYTFGADQAGSYKVEGDVYNREHSFPKSWFDDASPMYTDLVHLVPADGYVNGRRSNNPFGETDGDRWQSAGGFSKLGKSTVSGYNGIVFEPNDEYKGDFARIYFYMATCYEDKIAYWNCDMLAGNSYPAYTKWALDMLLRWAEEDPVSQKEIDRNNAVYGIQHNRNPFVDYPGLEQYVWGTMKDMPFSYDNYVEPEGTPVPEPDPDPEPDPNPDPDPTPTGAVYEKITSADGLLAGSKYLIVYEQEGTDASRTMGEQNDDIRSYAEVTVTNGKVVVGDEDAKSVHAFTLGGTSGAWTLRDANDGTYLSYSGPKNKLYSVVSVAGDNECWDITFRGGNAMIENKAESGRIIYYNASSPRFACYTNAQKPVALYRSTTTTGLGKVTADGNTDAVRVYGITGVMVRDGVSRASALKGLPKGIYIIDGRKYVVR</sequence>
<dbReference type="InterPro" id="IPR044925">
    <property type="entry name" value="His-Me_finger_sf"/>
</dbReference>
<keyword evidence="5" id="KW-0732">Signal</keyword>
<comment type="similarity">
    <text evidence="1">Belongs to the EndA/NucM nuclease family.</text>
</comment>
<keyword evidence="2" id="KW-0540">Nuclease</keyword>
<feature type="signal peptide" evidence="5">
    <location>
        <begin position="1"/>
        <end position="22"/>
    </location>
</feature>
<reference evidence="7" key="1">
    <citation type="submission" date="2023-06" db="EMBL/GenBank/DDBJ databases">
        <authorList>
            <person name="Zeman M."/>
            <person name="Kubasova T."/>
            <person name="Jahodarova E."/>
            <person name="Nykrynova M."/>
            <person name="Rychlik I."/>
        </authorList>
    </citation>
    <scope>NUCLEOTIDE SEQUENCE</scope>
    <source>
        <strain evidence="7">ET15</strain>
        <strain evidence="6">ET37</strain>
    </source>
</reference>
<organism evidence="7 9">
    <name type="scientific">Leyella lascolaii</name>
    <dbReference type="NCBI Taxonomy" id="1776379"/>
    <lineage>
        <taxon>Bacteria</taxon>
        <taxon>Pseudomonadati</taxon>
        <taxon>Bacteroidota</taxon>
        <taxon>Bacteroidia</taxon>
        <taxon>Bacteroidales</taxon>
        <taxon>Prevotellaceae</taxon>
        <taxon>Leyella</taxon>
    </lineage>
</organism>
<evidence type="ECO:0000313" key="8">
    <source>
        <dbReference type="Proteomes" id="UP001167831"/>
    </source>
</evidence>
<reference evidence="7" key="2">
    <citation type="submission" date="2023-08" db="EMBL/GenBank/DDBJ databases">
        <title>Identification and characterization of horizontal gene transfer across gut microbiota members of farm animals based on homology search.</title>
        <authorList>
            <person name="Schwarzerova J."/>
            <person name="Nykrynova M."/>
            <person name="Jureckova K."/>
            <person name="Cejkova D."/>
            <person name="Rychlik I."/>
        </authorList>
    </citation>
    <scope>NUCLEOTIDE SEQUENCE</scope>
    <source>
        <strain evidence="7">ET15</strain>
        <strain evidence="6">ET37</strain>
    </source>
</reference>
<comment type="caution">
    <text evidence="7">The sequence shown here is derived from an EMBL/GenBank/DDBJ whole genome shotgun (WGS) entry which is preliminary data.</text>
</comment>
<dbReference type="SUPFAM" id="SSF54060">
    <property type="entry name" value="His-Me finger endonucleases"/>
    <property type="match status" value="1"/>
</dbReference>
<evidence type="ECO:0000256" key="1">
    <source>
        <dbReference type="ARBA" id="ARBA00006429"/>
    </source>
</evidence>
<dbReference type="InterPro" id="IPR007346">
    <property type="entry name" value="Endonuclease-I"/>
</dbReference>
<feature type="chain" id="PRO_5043846440" evidence="5">
    <location>
        <begin position="23"/>
        <end position="515"/>
    </location>
</feature>
<keyword evidence="8" id="KW-1185">Reference proteome</keyword>
<dbReference type="AlphaFoldDB" id="A0AAW7JQL9"/>
<evidence type="ECO:0000313" key="9">
    <source>
        <dbReference type="Proteomes" id="UP001168478"/>
    </source>
</evidence>
<keyword evidence="7" id="KW-0255">Endonuclease</keyword>
<evidence type="ECO:0000256" key="3">
    <source>
        <dbReference type="ARBA" id="ARBA00022801"/>
    </source>
</evidence>
<dbReference type="PANTHER" id="PTHR33607">
    <property type="entry name" value="ENDONUCLEASE-1"/>
    <property type="match status" value="1"/>
</dbReference>
<dbReference type="RefSeq" id="WP_289825601.1">
    <property type="nucleotide sequence ID" value="NZ_JAUEIE010000008.1"/>
</dbReference>
<evidence type="ECO:0000256" key="5">
    <source>
        <dbReference type="SAM" id="SignalP"/>
    </source>
</evidence>
<name>A0AAW7JQL9_9BACT</name>
<evidence type="ECO:0000313" key="6">
    <source>
        <dbReference type="EMBL" id="MDN0023120.1"/>
    </source>
</evidence>
<evidence type="ECO:0000256" key="4">
    <source>
        <dbReference type="SAM" id="MobiDB-lite"/>
    </source>
</evidence>
<dbReference type="EMBL" id="JAUEIF010000004">
    <property type="protein sequence ID" value="MDN0025195.1"/>
    <property type="molecule type" value="Genomic_DNA"/>
</dbReference>
<feature type="region of interest" description="Disordered" evidence="4">
    <location>
        <begin position="275"/>
        <end position="307"/>
    </location>
</feature>
<dbReference type="Pfam" id="PF04231">
    <property type="entry name" value="Endonuclease_1"/>
    <property type="match status" value="1"/>
</dbReference>
<evidence type="ECO:0000313" key="7">
    <source>
        <dbReference type="EMBL" id="MDN0025195.1"/>
    </source>
</evidence>
<gene>
    <name evidence="6" type="ORF">QVN81_08830</name>
    <name evidence="7" type="ORF">QVN84_06620</name>
</gene>
<accession>A0AAW7JQL9</accession>
<evidence type="ECO:0000256" key="2">
    <source>
        <dbReference type="ARBA" id="ARBA00022722"/>
    </source>
</evidence>
<dbReference type="Proteomes" id="UP001168478">
    <property type="component" value="Unassembled WGS sequence"/>
</dbReference>
<proteinExistence type="inferred from homology"/>
<dbReference type="PANTHER" id="PTHR33607:SF2">
    <property type="entry name" value="ENDONUCLEASE-1"/>
    <property type="match status" value="1"/>
</dbReference>